<evidence type="ECO:0000259" key="5">
    <source>
        <dbReference type="PROSITE" id="PS50987"/>
    </source>
</evidence>
<evidence type="ECO:0000313" key="7">
    <source>
        <dbReference type="Proteomes" id="UP000321337"/>
    </source>
</evidence>
<dbReference type="GO" id="GO:0003700">
    <property type="term" value="F:DNA-binding transcription factor activity"/>
    <property type="evidence" value="ECO:0007669"/>
    <property type="project" value="InterPro"/>
</dbReference>
<proteinExistence type="predicted"/>
<comment type="caution">
    <text evidence="6">The sequence shown here is derived from an EMBL/GenBank/DDBJ whole genome shotgun (WGS) entry which is preliminary data.</text>
</comment>
<sequence length="132" mass="14922">MSVCSYEIMKFPEHDQQQIIPALKLLGEPNRLRILCGLGPECRPVTDIINATGLGQTNVSFHLRVLREAGFVRAERRGSFIYYCLADTGLLRILHGLKHWLDAHPATVTSEVNQHSRPIRHNSAAAKTRRVR</sequence>
<dbReference type="SMART" id="SM00418">
    <property type="entry name" value="HTH_ARSR"/>
    <property type="match status" value="1"/>
</dbReference>
<name>A0A512LAD4_9PROT</name>
<evidence type="ECO:0000313" key="6">
    <source>
        <dbReference type="EMBL" id="GEP31412.1"/>
    </source>
</evidence>
<evidence type="ECO:0000256" key="1">
    <source>
        <dbReference type="ARBA" id="ARBA00023015"/>
    </source>
</evidence>
<dbReference type="InterPro" id="IPR011991">
    <property type="entry name" value="ArsR-like_HTH"/>
</dbReference>
<dbReference type="Gene3D" id="1.10.10.10">
    <property type="entry name" value="Winged helix-like DNA-binding domain superfamily/Winged helix DNA-binding domain"/>
    <property type="match status" value="1"/>
</dbReference>
<dbReference type="NCBIfam" id="NF033788">
    <property type="entry name" value="HTH_metalloreg"/>
    <property type="match status" value="1"/>
</dbReference>
<dbReference type="SUPFAM" id="SSF46785">
    <property type="entry name" value="Winged helix' DNA-binding domain"/>
    <property type="match status" value="1"/>
</dbReference>
<dbReference type="PANTHER" id="PTHR33154">
    <property type="entry name" value="TRANSCRIPTIONAL REGULATOR, ARSR FAMILY"/>
    <property type="match status" value="1"/>
</dbReference>
<dbReference type="InterPro" id="IPR036390">
    <property type="entry name" value="WH_DNA-bd_sf"/>
</dbReference>
<protein>
    <recommendedName>
        <fullName evidence="5">HTH arsR-type domain-containing protein</fullName>
    </recommendedName>
</protein>
<evidence type="ECO:0000256" key="2">
    <source>
        <dbReference type="ARBA" id="ARBA00023125"/>
    </source>
</evidence>
<dbReference type="Pfam" id="PF12840">
    <property type="entry name" value="HTH_20"/>
    <property type="match status" value="1"/>
</dbReference>
<dbReference type="PROSITE" id="PS50987">
    <property type="entry name" value="HTH_ARSR_2"/>
    <property type="match status" value="1"/>
</dbReference>
<dbReference type="InterPro" id="IPR036388">
    <property type="entry name" value="WH-like_DNA-bd_sf"/>
</dbReference>
<gene>
    <name evidence="6" type="ORF">TPL01_25500</name>
</gene>
<dbReference type="PRINTS" id="PR00778">
    <property type="entry name" value="HTHARSR"/>
</dbReference>
<dbReference type="InterPro" id="IPR051081">
    <property type="entry name" value="HTH_MetalResp_TranReg"/>
</dbReference>
<dbReference type="GO" id="GO:0003677">
    <property type="term" value="F:DNA binding"/>
    <property type="evidence" value="ECO:0007669"/>
    <property type="project" value="UniProtKB-KW"/>
</dbReference>
<feature type="region of interest" description="Disordered" evidence="4">
    <location>
        <begin position="112"/>
        <end position="132"/>
    </location>
</feature>
<keyword evidence="2" id="KW-0238">DNA-binding</keyword>
<feature type="domain" description="HTH arsR-type" evidence="5">
    <location>
        <begin position="11"/>
        <end position="120"/>
    </location>
</feature>
<reference evidence="6 7" key="1">
    <citation type="submission" date="2019-07" db="EMBL/GenBank/DDBJ databases">
        <title>Whole genome shotgun sequence of Thiobacillus plumbophilus NBRC 107929.</title>
        <authorList>
            <person name="Hosoyama A."/>
            <person name="Uohara A."/>
            <person name="Ohji S."/>
            <person name="Ichikawa N."/>
        </authorList>
    </citation>
    <scope>NUCLEOTIDE SEQUENCE [LARGE SCALE GENOMIC DNA]</scope>
    <source>
        <strain evidence="6 7">NBRC 107929</strain>
    </source>
</reference>
<dbReference type="CDD" id="cd00090">
    <property type="entry name" value="HTH_ARSR"/>
    <property type="match status" value="1"/>
</dbReference>
<dbReference type="AlphaFoldDB" id="A0A512LAD4"/>
<organism evidence="6 7">
    <name type="scientific">Sulfuriferula plumbiphila</name>
    <dbReference type="NCBI Taxonomy" id="171865"/>
    <lineage>
        <taxon>Bacteria</taxon>
        <taxon>Pseudomonadati</taxon>
        <taxon>Pseudomonadota</taxon>
        <taxon>Betaproteobacteria</taxon>
        <taxon>Nitrosomonadales</taxon>
        <taxon>Sulfuricellaceae</taxon>
        <taxon>Sulfuriferula</taxon>
    </lineage>
</organism>
<accession>A0A512LAD4</accession>
<dbReference type="PANTHER" id="PTHR33154:SF33">
    <property type="entry name" value="TRANSCRIPTIONAL REPRESSOR SDPR"/>
    <property type="match status" value="1"/>
</dbReference>
<keyword evidence="3" id="KW-0804">Transcription</keyword>
<keyword evidence="1" id="KW-0805">Transcription regulation</keyword>
<evidence type="ECO:0000256" key="4">
    <source>
        <dbReference type="SAM" id="MobiDB-lite"/>
    </source>
</evidence>
<keyword evidence="7" id="KW-1185">Reference proteome</keyword>
<dbReference type="InterPro" id="IPR001845">
    <property type="entry name" value="HTH_ArsR_DNA-bd_dom"/>
</dbReference>
<dbReference type="Proteomes" id="UP000321337">
    <property type="component" value="Unassembled WGS sequence"/>
</dbReference>
<evidence type="ECO:0000256" key="3">
    <source>
        <dbReference type="ARBA" id="ARBA00023163"/>
    </source>
</evidence>
<dbReference type="EMBL" id="BKAD01000029">
    <property type="protein sequence ID" value="GEP31412.1"/>
    <property type="molecule type" value="Genomic_DNA"/>
</dbReference>